<sequence>MDLPVRLIRRAVLLVCKAMYQLQKRDPGHLVTLGSITGDLIFHFLRKRRMVVIANLRNTIGEDWSPARTRQVARDVYRNLATNLFEFMALPFHDRDSLNSIVTSTGMERYDEYLSGGKGILLLTAHYGNWEYLGAWLGLNGYPLRAVNKRQKGIFADFVIWFRQRAGVKLLFKGAVLKSAVTCIRDGAILGLLADQGGGKLVRFMGRKTSLPYGAALFSGKLKAPVIPTFIRRIEDGRHQVFTLPEIKMEFTGDRERDLQENTQKVADVLQQVIESCPEQWFWLHKMWKDVSRGLA</sequence>
<protein>
    <recommendedName>
        <fullName evidence="9">Lipid A biosynthesis acyltransferase</fullName>
    </recommendedName>
</protein>
<dbReference type="GO" id="GO:0009247">
    <property type="term" value="P:glycolipid biosynthetic process"/>
    <property type="evidence" value="ECO:0007669"/>
    <property type="project" value="UniProtKB-ARBA"/>
</dbReference>
<keyword evidence="4" id="KW-0808">Transferase</keyword>
<evidence type="ECO:0000256" key="1">
    <source>
        <dbReference type="ARBA" id="ARBA00004533"/>
    </source>
</evidence>
<keyword evidence="3" id="KW-0997">Cell inner membrane</keyword>
<evidence type="ECO:0000256" key="6">
    <source>
        <dbReference type="ARBA" id="ARBA00023315"/>
    </source>
</evidence>
<dbReference type="AlphaFoldDB" id="A0A2N1PV02"/>
<organism evidence="7 8">
    <name type="scientific">Candidatus Wallbacteria bacterium HGW-Wallbacteria-1</name>
    <dbReference type="NCBI Taxonomy" id="2013854"/>
    <lineage>
        <taxon>Bacteria</taxon>
        <taxon>Candidatus Walliibacteriota</taxon>
    </lineage>
</organism>
<evidence type="ECO:0000313" key="8">
    <source>
        <dbReference type="Proteomes" id="UP000233256"/>
    </source>
</evidence>
<gene>
    <name evidence="7" type="ORF">CVV64_01635</name>
</gene>
<dbReference type="InterPro" id="IPR004960">
    <property type="entry name" value="LipA_acyltrans"/>
</dbReference>
<dbReference type="EMBL" id="PGXC01000001">
    <property type="protein sequence ID" value="PKK92146.1"/>
    <property type="molecule type" value="Genomic_DNA"/>
</dbReference>
<keyword evidence="2" id="KW-1003">Cell membrane</keyword>
<evidence type="ECO:0000313" key="7">
    <source>
        <dbReference type="EMBL" id="PKK92146.1"/>
    </source>
</evidence>
<comment type="subcellular location">
    <subcellularLocation>
        <location evidence="1">Cell inner membrane</location>
    </subcellularLocation>
</comment>
<evidence type="ECO:0000256" key="4">
    <source>
        <dbReference type="ARBA" id="ARBA00022679"/>
    </source>
</evidence>
<dbReference type="GO" id="GO:0016746">
    <property type="term" value="F:acyltransferase activity"/>
    <property type="evidence" value="ECO:0007669"/>
    <property type="project" value="UniProtKB-KW"/>
</dbReference>
<accession>A0A2N1PV02</accession>
<dbReference type="PANTHER" id="PTHR30606">
    <property type="entry name" value="LIPID A BIOSYNTHESIS LAUROYL ACYLTRANSFERASE"/>
    <property type="match status" value="1"/>
</dbReference>
<comment type="caution">
    <text evidence="7">The sequence shown here is derived from an EMBL/GenBank/DDBJ whole genome shotgun (WGS) entry which is preliminary data.</text>
</comment>
<keyword evidence="6" id="KW-0012">Acyltransferase</keyword>
<name>A0A2N1PV02_9BACT</name>
<reference evidence="7 8" key="1">
    <citation type="journal article" date="2017" name="ISME J.">
        <title>Potential for microbial H2 and metal transformations associated with novel bacteria and archaea in deep terrestrial subsurface sediments.</title>
        <authorList>
            <person name="Hernsdorf A.W."/>
            <person name="Amano Y."/>
            <person name="Miyakawa K."/>
            <person name="Ise K."/>
            <person name="Suzuki Y."/>
            <person name="Anantharaman K."/>
            <person name="Probst A."/>
            <person name="Burstein D."/>
            <person name="Thomas B.C."/>
            <person name="Banfield J.F."/>
        </authorList>
    </citation>
    <scope>NUCLEOTIDE SEQUENCE [LARGE SCALE GENOMIC DNA]</scope>
    <source>
        <strain evidence="7">HGW-Wallbacteria-1</strain>
    </source>
</reference>
<evidence type="ECO:0008006" key="9">
    <source>
        <dbReference type="Google" id="ProtNLM"/>
    </source>
</evidence>
<evidence type="ECO:0000256" key="3">
    <source>
        <dbReference type="ARBA" id="ARBA00022519"/>
    </source>
</evidence>
<dbReference type="Proteomes" id="UP000233256">
    <property type="component" value="Unassembled WGS sequence"/>
</dbReference>
<dbReference type="GO" id="GO:0005886">
    <property type="term" value="C:plasma membrane"/>
    <property type="evidence" value="ECO:0007669"/>
    <property type="project" value="UniProtKB-SubCell"/>
</dbReference>
<evidence type="ECO:0000256" key="2">
    <source>
        <dbReference type="ARBA" id="ARBA00022475"/>
    </source>
</evidence>
<dbReference type="CDD" id="cd07984">
    <property type="entry name" value="LPLAT_LABLAT-like"/>
    <property type="match status" value="1"/>
</dbReference>
<dbReference type="Pfam" id="PF03279">
    <property type="entry name" value="Lip_A_acyltrans"/>
    <property type="match status" value="1"/>
</dbReference>
<proteinExistence type="predicted"/>
<dbReference type="PANTHER" id="PTHR30606:SF10">
    <property type="entry name" value="PHOSPHATIDYLINOSITOL MANNOSIDE ACYLTRANSFERASE"/>
    <property type="match status" value="1"/>
</dbReference>
<evidence type="ECO:0000256" key="5">
    <source>
        <dbReference type="ARBA" id="ARBA00023136"/>
    </source>
</evidence>
<keyword evidence="5" id="KW-0472">Membrane</keyword>